<dbReference type="AlphaFoldDB" id="A0AA45C4F2"/>
<dbReference type="PANTHER" id="PTHR38730">
    <property type="entry name" value="SLL7028 PROTEIN"/>
    <property type="match status" value="1"/>
</dbReference>
<name>A0AA45C4F2_9BACT</name>
<keyword evidence="3" id="KW-1185">Reference proteome</keyword>
<dbReference type="Proteomes" id="UP000245921">
    <property type="component" value="Unassembled WGS sequence"/>
</dbReference>
<dbReference type="InterPro" id="IPR036465">
    <property type="entry name" value="vWFA_dom_sf"/>
</dbReference>
<dbReference type="PANTHER" id="PTHR38730:SF1">
    <property type="entry name" value="SLL7028 PROTEIN"/>
    <property type="match status" value="1"/>
</dbReference>
<evidence type="ECO:0000259" key="1">
    <source>
        <dbReference type="Pfam" id="PF09967"/>
    </source>
</evidence>
<dbReference type="SUPFAM" id="SSF53300">
    <property type="entry name" value="vWA-like"/>
    <property type="match status" value="1"/>
</dbReference>
<accession>A0AA45C4F2</accession>
<dbReference type="InterPro" id="IPR018698">
    <property type="entry name" value="VWA-like_dom"/>
</dbReference>
<comment type="caution">
    <text evidence="2">The sequence shown here is derived from an EMBL/GenBank/DDBJ whole genome shotgun (WGS) entry which is preliminary data.</text>
</comment>
<dbReference type="EMBL" id="QGGI01000042">
    <property type="protein sequence ID" value="PWJ84348.1"/>
    <property type="molecule type" value="Genomic_DNA"/>
</dbReference>
<dbReference type="Pfam" id="PF09967">
    <property type="entry name" value="DUF2201"/>
    <property type="match status" value="1"/>
</dbReference>
<dbReference type="RefSeq" id="WP_109606740.1">
    <property type="nucleotide sequence ID" value="NZ_JAMHJO010000018.1"/>
</dbReference>
<reference evidence="2 3" key="1">
    <citation type="submission" date="2018-05" db="EMBL/GenBank/DDBJ databases">
        <title>Genomic Encyclopedia of Type Strains, Phase IV (KMG-IV): sequencing the most valuable type-strain genomes for metagenomic binning, comparative biology and taxonomic classification.</title>
        <authorList>
            <person name="Goeker M."/>
        </authorList>
    </citation>
    <scope>NUCLEOTIDE SEQUENCE [LARGE SCALE GENOMIC DNA]</scope>
    <source>
        <strain evidence="2 3">DSM 24906</strain>
    </source>
</reference>
<organism evidence="2 3">
    <name type="scientific">Oceanotoga teriensis</name>
    <dbReference type="NCBI Taxonomy" id="515440"/>
    <lineage>
        <taxon>Bacteria</taxon>
        <taxon>Thermotogati</taxon>
        <taxon>Thermotogota</taxon>
        <taxon>Thermotogae</taxon>
        <taxon>Petrotogales</taxon>
        <taxon>Petrotogaceae</taxon>
        <taxon>Oceanotoga</taxon>
    </lineage>
</organism>
<feature type="domain" description="VWA-like" evidence="1">
    <location>
        <begin position="265"/>
        <end position="371"/>
    </location>
</feature>
<protein>
    <submittedName>
        <fullName evidence="2">Metal-dependent peptidase</fullName>
    </submittedName>
</protein>
<evidence type="ECO:0000313" key="2">
    <source>
        <dbReference type="EMBL" id="PWJ84348.1"/>
    </source>
</evidence>
<sequence length="392" mass="45589">MQDIVEKAWIELSKESIFFSYARMRFDMLKSETVRTVKLSITSNGNFRLIYNPRRLKSKGINFTKAIIKHELYHIIFGHIFIKIKNERLKGIWDLAMDASINQYIYELDALAKPLNVMLGEGHAPDNEILFVTAPIDMPGKTAEEYFQYCLKFFEDNKIIDLEEIQEQREETDSHDFQMDVSEEMAFDIVSEFIQESYDKSKGDMPEGLEIAVKIMTKKNKFDWKTVLRRFFGSSVITNKYRSLLKPNRRYDDQPGWVSQRGPNVCVILDTSGSIIEEEYDMFFSEIEDISKVQGGKIKLIQADKKVQSISEYNKGNWKDLTLKGSGSTDLQPAVDYVEKNIRPEGIIIFTDGWVEVPAISRRVLFVLSKKYNNDFYNEVISYYGKQSIINF</sequence>
<proteinExistence type="predicted"/>
<evidence type="ECO:0000313" key="3">
    <source>
        <dbReference type="Proteomes" id="UP000245921"/>
    </source>
</evidence>
<gene>
    <name evidence="2" type="ORF">C7380_1422</name>
</gene>